<gene>
    <name evidence="2" type="ORF">GCM10009733_032600</name>
</gene>
<evidence type="ECO:0000313" key="3">
    <source>
        <dbReference type="Proteomes" id="UP001500064"/>
    </source>
</evidence>
<keyword evidence="3" id="KW-1185">Reference proteome</keyword>
<dbReference type="InterPro" id="IPR036513">
    <property type="entry name" value="STAS_dom_sf"/>
</dbReference>
<dbReference type="SUPFAM" id="SSF52091">
    <property type="entry name" value="SpoIIaa-like"/>
    <property type="match status" value="1"/>
</dbReference>
<dbReference type="Gene3D" id="3.30.750.24">
    <property type="entry name" value="STAS domain"/>
    <property type="match status" value="1"/>
</dbReference>
<dbReference type="InterPro" id="IPR002645">
    <property type="entry name" value="STAS_dom"/>
</dbReference>
<dbReference type="Proteomes" id="UP001500064">
    <property type="component" value="Unassembled WGS sequence"/>
</dbReference>
<dbReference type="CDD" id="cd07043">
    <property type="entry name" value="STAS_anti-anti-sigma_factors"/>
    <property type="match status" value="1"/>
</dbReference>
<comment type="caution">
    <text evidence="2">The sequence shown here is derived from an EMBL/GenBank/DDBJ whole genome shotgun (WGS) entry which is preliminary data.</text>
</comment>
<protein>
    <recommendedName>
        <fullName evidence="1">STAS domain-containing protein</fullName>
    </recommendedName>
</protein>
<dbReference type="PROSITE" id="PS50801">
    <property type="entry name" value="STAS"/>
    <property type="match status" value="1"/>
</dbReference>
<evidence type="ECO:0000313" key="2">
    <source>
        <dbReference type="EMBL" id="GAA1633149.1"/>
    </source>
</evidence>
<dbReference type="Pfam" id="PF01740">
    <property type="entry name" value="STAS"/>
    <property type="match status" value="1"/>
</dbReference>
<evidence type="ECO:0000259" key="1">
    <source>
        <dbReference type="PROSITE" id="PS50801"/>
    </source>
</evidence>
<dbReference type="EMBL" id="BAAAMU010000020">
    <property type="protein sequence ID" value="GAA1633149.1"/>
    <property type="molecule type" value="Genomic_DNA"/>
</dbReference>
<organism evidence="2 3">
    <name type="scientific">Nonomuraea maheshkhaliensis</name>
    <dbReference type="NCBI Taxonomy" id="419590"/>
    <lineage>
        <taxon>Bacteria</taxon>
        <taxon>Bacillati</taxon>
        <taxon>Actinomycetota</taxon>
        <taxon>Actinomycetes</taxon>
        <taxon>Streptosporangiales</taxon>
        <taxon>Streptosporangiaceae</taxon>
        <taxon>Nonomuraea</taxon>
    </lineage>
</organism>
<name>A0ABP4R731_9ACTN</name>
<accession>A0ABP4R731</accession>
<dbReference type="RefSeq" id="WP_346105535.1">
    <property type="nucleotide sequence ID" value="NZ_BAAAMU010000020.1"/>
</dbReference>
<sequence length="138" mass="14301">MEAKIEGSIRGDELVIVVWHSAVCPVMDLRGELCTTTAAGSSRETDHVLVGRTAAVAVDLSQPAFCDVEGAGALIGAERRARELGGRLVLAGVQGRCAQLLHRAGLDRIFWLLPDPPVPSGTGPPGTVPRGSAQLVAG</sequence>
<proteinExistence type="predicted"/>
<feature type="domain" description="STAS" evidence="1">
    <location>
        <begin position="26"/>
        <end position="106"/>
    </location>
</feature>
<reference evidence="3" key="1">
    <citation type="journal article" date="2019" name="Int. J. Syst. Evol. Microbiol.">
        <title>The Global Catalogue of Microorganisms (GCM) 10K type strain sequencing project: providing services to taxonomists for standard genome sequencing and annotation.</title>
        <authorList>
            <consortium name="The Broad Institute Genomics Platform"/>
            <consortium name="The Broad Institute Genome Sequencing Center for Infectious Disease"/>
            <person name="Wu L."/>
            <person name="Ma J."/>
        </authorList>
    </citation>
    <scope>NUCLEOTIDE SEQUENCE [LARGE SCALE GENOMIC DNA]</scope>
    <source>
        <strain evidence="3">JCM 13929</strain>
    </source>
</reference>